<dbReference type="Gene3D" id="2.40.50.100">
    <property type="match status" value="1"/>
</dbReference>
<proteinExistence type="predicted"/>
<dbReference type="Gene3D" id="2.40.30.170">
    <property type="match status" value="1"/>
</dbReference>
<keyword evidence="4" id="KW-0472">Membrane</keyword>
<name>A0A2G4YNH9_9PROT</name>
<reference evidence="5 6" key="1">
    <citation type="submission" date="2017-10" db="EMBL/GenBank/DDBJ databases">
        <title>Frigbacter circumglobatus gen. nov. sp. nov., isolated from sediment cultured in situ.</title>
        <authorList>
            <person name="Zhao Z."/>
        </authorList>
    </citation>
    <scope>NUCLEOTIDE SEQUENCE [LARGE SCALE GENOMIC DNA]</scope>
    <source>
        <strain evidence="5 6">ZYL</strain>
    </source>
</reference>
<comment type="subcellular location">
    <subcellularLocation>
        <location evidence="1">Cell envelope</location>
    </subcellularLocation>
</comment>
<dbReference type="AlphaFoldDB" id="A0A2G4YNH9"/>
<evidence type="ECO:0000313" key="6">
    <source>
        <dbReference type="Proteomes" id="UP000229730"/>
    </source>
</evidence>
<evidence type="ECO:0000256" key="2">
    <source>
        <dbReference type="ARBA" id="ARBA00023054"/>
    </source>
</evidence>
<dbReference type="InterPro" id="IPR050465">
    <property type="entry name" value="UPF0194_transport"/>
</dbReference>
<keyword evidence="6" id="KW-1185">Reference proteome</keyword>
<dbReference type="RefSeq" id="WP_099474981.1">
    <property type="nucleotide sequence ID" value="NZ_CP041025.1"/>
</dbReference>
<comment type="caution">
    <text evidence="5">The sequence shown here is derived from an EMBL/GenBank/DDBJ whole genome shotgun (WGS) entry which is preliminary data.</text>
</comment>
<dbReference type="Gene3D" id="6.20.50.140">
    <property type="match status" value="1"/>
</dbReference>
<gene>
    <name evidence="5" type="ORF">CRD36_16170</name>
</gene>
<keyword evidence="4" id="KW-1133">Transmembrane helix</keyword>
<dbReference type="PANTHER" id="PTHR32347:SF23">
    <property type="entry name" value="BLL5650 PROTEIN"/>
    <property type="match status" value="1"/>
</dbReference>
<evidence type="ECO:0000256" key="3">
    <source>
        <dbReference type="SAM" id="Coils"/>
    </source>
</evidence>
<feature type="coiled-coil region" evidence="3">
    <location>
        <begin position="113"/>
        <end position="142"/>
    </location>
</feature>
<evidence type="ECO:0000256" key="4">
    <source>
        <dbReference type="SAM" id="Phobius"/>
    </source>
</evidence>
<feature type="transmembrane region" description="Helical" evidence="4">
    <location>
        <begin position="16"/>
        <end position="35"/>
    </location>
</feature>
<protein>
    <submittedName>
        <fullName evidence="5">Secretion protein HylD</fullName>
    </submittedName>
</protein>
<keyword evidence="2 3" id="KW-0175">Coiled coil</keyword>
<keyword evidence="4" id="KW-0812">Transmembrane</keyword>
<evidence type="ECO:0000256" key="1">
    <source>
        <dbReference type="ARBA" id="ARBA00004196"/>
    </source>
</evidence>
<dbReference type="GO" id="GO:0030313">
    <property type="term" value="C:cell envelope"/>
    <property type="evidence" value="ECO:0007669"/>
    <property type="project" value="UniProtKB-SubCell"/>
</dbReference>
<dbReference type="EMBL" id="PDEM01000031">
    <property type="protein sequence ID" value="PHZ83884.1"/>
    <property type="molecule type" value="Genomic_DNA"/>
</dbReference>
<dbReference type="OrthoDB" id="9806939at2"/>
<dbReference type="Proteomes" id="UP000229730">
    <property type="component" value="Unassembled WGS sequence"/>
</dbReference>
<evidence type="ECO:0000313" key="5">
    <source>
        <dbReference type="EMBL" id="PHZ83884.1"/>
    </source>
</evidence>
<dbReference type="PANTHER" id="PTHR32347">
    <property type="entry name" value="EFFLUX SYSTEM COMPONENT YKNX-RELATED"/>
    <property type="match status" value="1"/>
</dbReference>
<dbReference type="InParanoid" id="A0A2G4YNH9"/>
<organism evidence="5 6">
    <name type="scientific">Paremcibacter congregatus</name>
    <dbReference type="NCBI Taxonomy" id="2043170"/>
    <lineage>
        <taxon>Bacteria</taxon>
        <taxon>Pseudomonadati</taxon>
        <taxon>Pseudomonadota</taxon>
        <taxon>Alphaproteobacteria</taxon>
        <taxon>Emcibacterales</taxon>
        <taxon>Emcibacteraceae</taxon>
        <taxon>Paremcibacter</taxon>
    </lineage>
</organism>
<sequence length="419" mass="47037">MDIAITKKKIPNIKRYILLFLLALSLFFTAKYLWFLGQADFSIDRDTVVLSEVKRGKFTVSVRGTGVLVPDNIEWLSANVDAKVVKLEVKAGNFVKKGDLILELSNPQLIQQFAEAQWELEAREAELKAAKTAQESALLEQKANVLNAKMDYESSLLTYNAQGELFNNQSAGAVSKITFEITRLETDQLKQRWLISQEQRVKMEENLFAQNNARAARLNQTKKILERFQQQVDNLHVKATMDSVVLEMPLEAGQSIKMGANIAKLAQEDSLIAELQVPEIQIRDVAVGQRVIIDTRNNKMEGRVARIDPSVINGNVQIDVIFSENLPDDARADLSVDGEIIITEITDALYVDRPLFAQSKSKSAFYKLIQDGQFAQRVEVTSGYGSVNQIQIIDGLQAGDKIITSDPTRMESYNKIRIN</sequence>
<accession>A0A2G4YNH9</accession>